<feature type="signal peptide" evidence="2">
    <location>
        <begin position="1"/>
        <end position="25"/>
    </location>
</feature>
<feature type="compositionally biased region" description="Polar residues" evidence="1">
    <location>
        <begin position="66"/>
        <end position="83"/>
    </location>
</feature>
<feature type="non-terminal residue" evidence="3">
    <location>
        <position position="83"/>
    </location>
</feature>
<protein>
    <recommendedName>
        <fullName evidence="5">Secreted protein</fullName>
    </recommendedName>
</protein>
<evidence type="ECO:0008006" key="5">
    <source>
        <dbReference type="Google" id="ProtNLM"/>
    </source>
</evidence>
<evidence type="ECO:0000256" key="2">
    <source>
        <dbReference type="SAM" id="SignalP"/>
    </source>
</evidence>
<sequence length="83" mass="9202">MVRHKKTLNVCTILYLVCLYHHCTVLPSKRNWRMNIATLDAANGKKRKCLKEAFRVCGLADRSTGKAGSTGSHGGSNVTLRSR</sequence>
<dbReference type="Proteomes" id="UP000752696">
    <property type="component" value="Unassembled WGS sequence"/>
</dbReference>
<organism evidence="3 4">
    <name type="scientific">Heterotrigona itama</name>
    <dbReference type="NCBI Taxonomy" id="395501"/>
    <lineage>
        <taxon>Eukaryota</taxon>
        <taxon>Metazoa</taxon>
        <taxon>Ecdysozoa</taxon>
        <taxon>Arthropoda</taxon>
        <taxon>Hexapoda</taxon>
        <taxon>Insecta</taxon>
        <taxon>Pterygota</taxon>
        <taxon>Neoptera</taxon>
        <taxon>Endopterygota</taxon>
        <taxon>Hymenoptera</taxon>
        <taxon>Apocrita</taxon>
        <taxon>Aculeata</taxon>
        <taxon>Apoidea</taxon>
        <taxon>Anthophila</taxon>
        <taxon>Apidae</taxon>
        <taxon>Heterotrigona</taxon>
    </lineage>
</organism>
<feature type="region of interest" description="Disordered" evidence="1">
    <location>
        <begin position="62"/>
        <end position="83"/>
    </location>
</feature>
<evidence type="ECO:0000313" key="4">
    <source>
        <dbReference type="Proteomes" id="UP000752696"/>
    </source>
</evidence>
<gene>
    <name evidence="3" type="ORF">MHI_LOCUS401023</name>
</gene>
<evidence type="ECO:0000256" key="1">
    <source>
        <dbReference type="SAM" id="MobiDB-lite"/>
    </source>
</evidence>
<comment type="caution">
    <text evidence="3">The sequence shown here is derived from an EMBL/GenBank/DDBJ whole genome shotgun (WGS) entry which is preliminary data.</text>
</comment>
<accession>A0A6V7H2B2</accession>
<dbReference type="EMBL" id="CAJDYZ010006731">
    <property type="protein sequence ID" value="CAD1473614.1"/>
    <property type="molecule type" value="Genomic_DNA"/>
</dbReference>
<reference evidence="3" key="1">
    <citation type="submission" date="2020-07" db="EMBL/GenBank/DDBJ databases">
        <authorList>
            <person name="Nazaruddin N."/>
        </authorList>
    </citation>
    <scope>NUCLEOTIDE SEQUENCE</scope>
</reference>
<keyword evidence="2" id="KW-0732">Signal</keyword>
<dbReference type="AlphaFoldDB" id="A0A6V7H2B2"/>
<name>A0A6V7H2B2_9HYME</name>
<proteinExistence type="predicted"/>
<feature type="chain" id="PRO_5027708611" description="Secreted protein" evidence="2">
    <location>
        <begin position="26"/>
        <end position="83"/>
    </location>
</feature>
<evidence type="ECO:0000313" key="3">
    <source>
        <dbReference type="EMBL" id="CAD1473614.1"/>
    </source>
</evidence>
<keyword evidence="4" id="KW-1185">Reference proteome</keyword>